<evidence type="ECO:0000313" key="4">
    <source>
        <dbReference type="Proteomes" id="UP001153678"/>
    </source>
</evidence>
<protein>
    <submittedName>
        <fullName evidence="3">9039_t:CDS:1</fullName>
    </submittedName>
</protein>
<feature type="compositionally biased region" description="Low complexity" evidence="2">
    <location>
        <begin position="241"/>
        <end position="250"/>
    </location>
</feature>
<feature type="compositionally biased region" description="Basic and acidic residues" evidence="2">
    <location>
        <begin position="259"/>
        <end position="277"/>
    </location>
</feature>
<dbReference type="OrthoDB" id="2439705at2759"/>
<feature type="region of interest" description="Disordered" evidence="2">
    <location>
        <begin position="219"/>
        <end position="277"/>
    </location>
</feature>
<evidence type="ECO:0000256" key="2">
    <source>
        <dbReference type="SAM" id="MobiDB-lite"/>
    </source>
</evidence>
<feature type="compositionally biased region" description="Polar residues" evidence="2">
    <location>
        <begin position="230"/>
        <end position="240"/>
    </location>
</feature>
<accession>A0A9W4WXH7</accession>
<name>A0A9W4WXH7_9GLOM</name>
<dbReference type="Proteomes" id="UP001153678">
    <property type="component" value="Unassembled WGS sequence"/>
</dbReference>
<feature type="non-terminal residue" evidence="3">
    <location>
        <position position="277"/>
    </location>
</feature>
<sequence length="277" mass="31848">KNMVRYDAKTLENQFKSAASMRIKRKEKGNQDYANDAGYWEGGACNWGGSHNLRGDCETLTRSFSKIDELKNTEKELTDCTSEQEFIATKSRLTRQAEEIIEGLQVKTGNSSSMFDFIDSKLRPLRNEVKQLQEKISKSKYKYFAELKTLKLEQRQIEQRMKDNKQKATNEKDPTKKAVLLQLIEEDGKQLETNLKKQKEIPTSNLKFEPDKYVNDLVNSMKEAIEKRGNNPTTSRNPKASKNSTDSSNSDSEDDFLSEEARKTPDNNNQDDHQLTN</sequence>
<keyword evidence="4" id="KW-1185">Reference proteome</keyword>
<dbReference type="AlphaFoldDB" id="A0A9W4WXH7"/>
<organism evidence="3 4">
    <name type="scientific">Funneliformis geosporum</name>
    <dbReference type="NCBI Taxonomy" id="1117311"/>
    <lineage>
        <taxon>Eukaryota</taxon>
        <taxon>Fungi</taxon>
        <taxon>Fungi incertae sedis</taxon>
        <taxon>Mucoromycota</taxon>
        <taxon>Glomeromycotina</taxon>
        <taxon>Glomeromycetes</taxon>
        <taxon>Glomerales</taxon>
        <taxon>Glomeraceae</taxon>
        <taxon>Funneliformis</taxon>
    </lineage>
</organism>
<dbReference type="EMBL" id="CAMKVN010008937">
    <property type="protein sequence ID" value="CAI2193003.1"/>
    <property type="molecule type" value="Genomic_DNA"/>
</dbReference>
<reference evidence="3" key="1">
    <citation type="submission" date="2022-08" db="EMBL/GenBank/DDBJ databases">
        <authorList>
            <person name="Kallberg Y."/>
            <person name="Tangrot J."/>
            <person name="Rosling A."/>
        </authorList>
    </citation>
    <scope>NUCLEOTIDE SEQUENCE</scope>
    <source>
        <strain evidence="3">Wild A</strain>
    </source>
</reference>
<evidence type="ECO:0000313" key="3">
    <source>
        <dbReference type="EMBL" id="CAI2193003.1"/>
    </source>
</evidence>
<proteinExistence type="predicted"/>
<feature type="coiled-coil region" evidence="1">
    <location>
        <begin position="147"/>
        <end position="201"/>
    </location>
</feature>
<comment type="caution">
    <text evidence="3">The sequence shown here is derived from an EMBL/GenBank/DDBJ whole genome shotgun (WGS) entry which is preliminary data.</text>
</comment>
<evidence type="ECO:0000256" key="1">
    <source>
        <dbReference type="SAM" id="Coils"/>
    </source>
</evidence>
<gene>
    <name evidence="3" type="ORF">FWILDA_LOCUS15859</name>
</gene>
<keyword evidence="1" id="KW-0175">Coiled coil</keyword>